<feature type="transmembrane region" description="Helical" evidence="1">
    <location>
        <begin position="131"/>
        <end position="153"/>
    </location>
</feature>
<dbReference type="EMBL" id="JBFMKM010000009">
    <property type="protein sequence ID" value="KAL1303999.1"/>
    <property type="molecule type" value="Genomic_DNA"/>
</dbReference>
<feature type="transmembrane region" description="Helical" evidence="1">
    <location>
        <begin position="384"/>
        <end position="403"/>
    </location>
</feature>
<dbReference type="GeneID" id="95974145"/>
<evidence type="ECO:0000313" key="2">
    <source>
        <dbReference type="EMBL" id="KAL1303999.1"/>
    </source>
</evidence>
<keyword evidence="1" id="KW-0812">Transmembrane</keyword>
<evidence type="ECO:0000313" key="3">
    <source>
        <dbReference type="Proteomes" id="UP001562354"/>
    </source>
</evidence>
<comment type="caution">
    <text evidence="2">The sequence shown here is derived from an EMBL/GenBank/DDBJ whole genome shotgun (WGS) entry which is preliminary data.</text>
</comment>
<dbReference type="Proteomes" id="UP001562354">
    <property type="component" value="Unassembled WGS sequence"/>
</dbReference>
<keyword evidence="1" id="KW-1133">Transmembrane helix</keyword>
<evidence type="ECO:0008006" key="4">
    <source>
        <dbReference type="Google" id="ProtNLM"/>
    </source>
</evidence>
<evidence type="ECO:0000256" key="1">
    <source>
        <dbReference type="SAM" id="Phobius"/>
    </source>
</evidence>
<accession>A0ABR3PCY3</accession>
<gene>
    <name evidence="2" type="ORF">AAFC00_000442</name>
</gene>
<dbReference type="InterPro" id="IPR053018">
    <property type="entry name" value="Elsinochrome_Biosynth-Asso"/>
</dbReference>
<dbReference type="PANTHER" id="PTHR37577:SF1">
    <property type="entry name" value="INTEGRAL MEMBRANE PROTEIN"/>
    <property type="match status" value="1"/>
</dbReference>
<keyword evidence="1" id="KW-0472">Membrane</keyword>
<sequence>MMSWPNDEDMSQGVPSYGHGFAIADMNITTYIREYPDKCSQSFKLNAQRNHWVCPAPDADIAGVGVITSFLIAGLMTTLASITAAVLEAMISDNEGGFIFMPRFVHARLSSEMTQRELARCRFWRNILERLILNLADQQLITGISLLVIGYIVQPWPLSEKGRLWPARLSLVIYLSCLSSSSHLACMLSLHKYLRRHPVLAKLRMILIIIFALFLSISIGLGQTYYVLSIFYSWIFSSHQQGNGRDVSTSAGDIIMYVIPPMVALHVYLIAALQLMPSIRDSIKNAIRSLYRNRGRRLVPTRLLDRLLGPRWSDRVGQITKRIFWFCLFLNPPVIFAAQIMFAIISVTFILIQKFAVPPPSPPPPDFHADLFCSGLDNQSENQWGFGQMLAMSVLILPFLAALETYQEERSDYHKILAELNQLPMTTKVSVSHSRSTSSVGLMESLSPSPNASSFFLPKPDVGPSFSRMPTFRSTTSQYTLVAGADPDPGTYPVRDDESYDIVESGRLTPLQRSYHPDVV</sequence>
<keyword evidence="3" id="KW-1185">Reference proteome</keyword>
<dbReference type="RefSeq" id="XP_069200274.1">
    <property type="nucleotide sequence ID" value="XM_069344173.1"/>
</dbReference>
<feature type="transmembrane region" description="Helical" evidence="1">
    <location>
        <begin position="173"/>
        <end position="194"/>
    </location>
</feature>
<feature type="transmembrane region" description="Helical" evidence="1">
    <location>
        <begin position="323"/>
        <end position="352"/>
    </location>
</feature>
<organism evidence="2 3">
    <name type="scientific">Neodothiora populina</name>
    <dbReference type="NCBI Taxonomy" id="2781224"/>
    <lineage>
        <taxon>Eukaryota</taxon>
        <taxon>Fungi</taxon>
        <taxon>Dikarya</taxon>
        <taxon>Ascomycota</taxon>
        <taxon>Pezizomycotina</taxon>
        <taxon>Dothideomycetes</taxon>
        <taxon>Dothideomycetidae</taxon>
        <taxon>Dothideales</taxon>
        <taxon>Dothioraceae</taxon>
        <taxon>Neodothiora</taxon>
    </lineage>
</organism>
<feature type="transmembrane region" description="Helical" evidence="1">
    <location>
        <begin position="61"/>
        <end position="87"/>
    </location>
</feature>
<dbReference type="PANTHER" id="PTHR37577">
    <property type="entry name" value="INTEGRAL MEMBRANE PROTEIN"/>
    <property type="match status" value="1"/>
</dbReference>
<name>A0ABR3PCY3_9PEZI</name>
<proteinExistence type="predicted"/>
<reference evidence="2 3" key="1">
    <citation type="submission" date="2024-07" db="EMBL/GenBank/DDBJ databases">
        <title>Draft sequence of the Neodothiora populina.</title>
        <authorList>
            <person name="Drown D.D."/>
            <person name="Schuette U.S."/>
            <person name="Buechlein A.B."/>
            <person name="Rusch D.R."/>
            <person name="Winton L.W."/>
            <person name="Adams G.A."/>
        </authorList>
    </citation>
    <scope>NUCLEOTIDE SEQUENCE [LARGE SCALE GENOMIC DNA]</scope>
    <source>
        <strain evidence="2 3">CPC 39397</strain>
    </source>
</reference>
<feature type="transmembrane region" description="Helical" evidence="1">
    <location>
        <begin position="206"/>
        <end position="234"/>
    </location>
</feature>
<feature type="transmembrane region" description="Helical" evidence="1">
    <location>
        <begin position="254"/>
        <end position="275"/>
    </location>
</feature>
<protein>
    <recommendedName>
        <fullName evidence="4">Pheromone receptor</fullName>
    </recommendedName>
</protein>